<protein>
    <submittedName>
        <fullName evidence="7">Uncharacterized protein</fullName>
    </submittedName>
</protein>
<dbReference type="RefSeq" id="WP_057952243.1">
    <property type="nucleotide sequence ID" value="NZ_CP013118.1"/>
</dbReference>
<comment type="subcellular location">
    <subcellularLocation>
        <location evidence="1">Cell membrane</location>
        <topology evidence="1">Multi-pass membrane protein</topology>
    </subcellularLocation>
</comment>
<evidence type="ECO:0000313" key="8">
    <source>
        <dbReference type="Proteomes" id="UP000064893"/>
    </source>
</evidence>
<dbReference type="AlphaFoldDB" id="A0A0S2HXF9"/>
<dbReference type="GO" id="GO:0005886">
    <property type="term" value="C:plasma membrane"/>
    <property type="evidence" value="ECO:0007669"/>
    <property type="project" value="UniProtKB-SubCell"/>
</dbReference>
<organism evidence="7 8">
    <name type="scientific">Salinivirga cyanobacteriivorans</name>
    <dbReference type="NCBI Taxonomy" id="1307839"/>
    <lineage>
        <taxon>Bacteria</taxon>
        <taxon>Pseudomonadati</taxon>
        <taxon>Bacteroidota</taxon>
        <taxon>Bacteroidia</taxon>
        <taxon>Bacteroidales</taxon>
        <taxon>Salinivirgaceae</taxon>
        <taxon>Salinivirga</taxon>
    </lineage>
</organism>
<keyword evidence="2" id="KW-1003">Cell membrane</keyword>
<keyword evidence="4 6" id="KW-1133">Transmembrane helix</keyword>
<dbReference type="STRING" id="1307839.L21SP5_01061"/>
<evidence type="ECO:0000256" key="4">
    <source>
        <dbReference type="ARBA" id="ARBA00022989"/>
    </source>
</evidence>
<keyword evidence="3 6" id="KW-0812">Transmembrane</keyword>
<feature type="transmembrane region" description="Helical" evidence="6">
    <location>
        <begin position="159"/>
        <end position="178"/>
    </location>
</feature>
<dbReference type="OrthoDB" id="1121314at2"/>
<reference evidence="7 8" key="1">
    <citation type="submission" date="2015-11" db="EMBL/GenBank/DDBJ databases">
        <title>Description and complete genome sequence of a novel strain predominating in hypersaline microbial mats and representing a new family of the Bacteriodetes phylum.</title>
        <authorList>
            <person name="Spring S."/>
            <person name="Bunk B."/>
            <person name="Sproer C."/>
            <person name="Klenk H.-P."/>
        </authorList>
    </citation>
    <scope>NUCLEOTIDE SEQUENCE [LARGE SCALE GENOMIC DNA]</scope>
    <source>
        <strain evidence="7 8">L21-Spi-D4</strain>
    </source>
</reference>
<evidence type="ECO:0000256" key="1">
    <source>
        <dbReference type="ARBA" id="ARBA00004651"/>
    </source>
</evidence>
<feature type="transmembrane region" description="Helical" evidence="6">
    <location>
        <begin position="7"/>
        <end position="29"/>
    </location>
</feature>
<evidence type="ECO:0000256" key="6">
    <source>
        <dbReference type="SAM" id="Phobius"/>
    </source>
</evidence>
<dbReference type="Proteomes" id="UP000064893">
    <property type="component" value="Chromosome"/>
</dbReference>
<feature type="transmembrane region" description="Helical" evidence="6">
    <location>
        <begin position="294"/>
        <end position="312"/>
    </location>
</feature>
<feature type="transmembrane region" description="Helical" evidence="6">
    <location>
        <begin position="212"/>
        <end position="234"/>
    </location>
</feature>
<dbReference type="EMBL" id="CP013118">
    <property type="protein sequence ID" value="ALO14727.1"/>
    <property type="molecule type" value="Genomic_DNA"/>
</dbReference>
<feature type="transmembrane region" description="Helical" evidence="6">
    <location>
        <begin position="240"/>
        <end position="263"/>
    </location>
</feature>
<evidence type="ECO:0000313" key="7">
    <source>
        <dbReference type="EMBL" id="ALO14727.1"/>
    </source>
</evidence>
<dbReference type="InterPro" id="IPR022791">
    <property type="entry name" value="L-PG_synthase/AglD"/>
</dbReference>
<keyword evidence="5 6" id="KW-0472">Membrane</keyword>
<evidence type="ECO:0000256" key="3">
    <source>
        <dbReference type="ARBA" id="ARBA00022692"/>
    </source>
</evidence>
<proteinExistence type="predicted"/>
<dbReference type="KEGG" id="blq:L21SP5_01061"/>
<accession>A0A0S2HXF9</accession>
<evidence type="ECO:0000256" key="5">
    <source>
        <dbReference type="ARBA" id="ARBA00023136"/>
    </source>
</evidence>
<evidence type="ECO:0000256" key="2">
    <source>
        <dbReference type="ARBA" id="ARBA00022475"/>
    </source>
</evidence>
<sequence>MPANHRKFWVILFKSLIFIASYGFVAYRVYADDQLSNLLFNGTVHNESAWLWLVFLLMPVNWFIESEKWRLLLKPTEKVRLLQAFGGVLAGLSIAIFTPNRTGEYAGRIWILRQRNRLAGISVTIAGSIAQSGVTFIVGIISGWLWLNQNTEATFTTPTQLGLAIFTVAAGFITYISLPKIALKISRLQTPKVITKINDGIKNLNRNLLLKALLVSGLRYAIFMTQFILLLFYFKTGISVYEAFLSIGMLYAAMLVIPTITIAEPGVRGSLSLLIFGVFSTNEAGILAASLTLWIINLAIPALLGALYLAALKIDKLW</sequence>
<name>A0A0S2HXF9_9BACT</name>
<keyword evidence="8" id="KW-1185">Reference proteome</keyword>
<dbReference type="Pfam" id="PF03706">
    <property type="entry name" value="LPG_synthase_TM"/>
    <property type="match status" value="1"/>
</dbReference>
<feature type="transmembrane region" description="Helical" evidence="6">
    <location>
        <begin position="118"/>
        <end position="147"/>
    </location>
</feature>
<feature type="transmembrane region" description="Helical" evidence="6">
    <location>
        <begin position="270"/>
        <end position="288"/>
    </location>
</feature>
<gene>
    <name evidence="7" type="ORF">L21SP5_01061</name>
</gene>